<dbReference type="AlphaFoldDB" id="A0A4C1UKQ4"/>
<keyword evidence="2" id="KW-1185">Reference proteome</keyword>
<protein>
    <recommendedName>
        <fullName evidence="3">CCHC-type domain-containing protein</fullName>
    </recommendedName>
</protein>
<dbReference type="EMBL" id="BGZK01000184">
    <property type="protein sequence ID" value="GBP26730.1"/>
    <property type="molecule type" value="Genomic_DNA"/>
</dbReference>
<sequence length="175" mass="19697">MELESEMYSQGNITIYLAIDTDSADSDSEEATCNVCGEMGHRGTECKAEFKRCATCHRFKKERCGQPHDKFVKLYAEQRHDSMIKGLHYLQHLLLAEATMVNFDSKVACAFISELSNNYSASMCEPRMRVYTWLATMISSSGTPATSLSAEQLWNIFYSFPYTSLGINGVTARII</sequence>
<proteinExistence type="predicted"/>
<reference evidence="1 2" key="1">
    <citation type="journal article" date="2019" name="Commun. Biol.">
        <title>The bagworm genome reveals a unique fibroin gene that provides high tensile strength.</title>
        <authorList>
            <person name="Kono N."/>
            <person name="Nakamura H."/>
            <person name="Ohtoshi R."/>
            <person name="Tomita M."/>
            <person name="Numata K."/>
            <person name="Arakawa K."/>
        </authorList>
    </citation>
    <scope>NUCLEOTIDE SEQUENCE [LARGE SCALE GENOMIC DNA]</scope>
</reference>
<comment type="caution">
    <text evidence="1">The sequence shown here is derived from an EMBL/GenBank/DDBJ whole genome shotgun (WGS) entry which is preliminary data.</text>
</comment>
<accession>A0A4C1UKQ4</accession>
<evidence type="ECO:0000313" key="1">
    <source>
        <dbReference type="EMBL" id="GBP26730.1"/>
    </source>
</evidence>
<evidence type="ECO:0000313" key="2">
    <source>
        <dbReference type="Proteomes" id="UP000299102"/>
    </source>
</evidence>
<dbReference type="Proteomes" id="UP000299102">
    <property type="component" value="Unassembled WGS sequence"/>
</dbReference>
<evidence type="ECO:0008006" key="3">
    <source>
        <dbReference type="Google" id="ProtNLM"/>
    </source>
</evidence>
<gene>
    <name evidence="1" type="ORF">EVAR_95241_1</name>
</gene>
<name>A0A4C1UKQ4_EUMVA</name>
<organism evidence="1 2">
    <name type="scientific">Eumeta variegata</name>
    <name type="common">Bagworm moth</name>
    <name type="synonym">Eumeta japonica</name>
    <dbReference type="NCBI Taxonomy" id="151549"/>
    <lineage>
        <taxon>Eukaryota</taxon>
        <taxon>Metazoa</taxon>
        <taxon>Ecdysozoa</taxon>
        <taxon>Arthropoda</taxon>
        <taxon>Hexapoda</taxon>
        <taxon>Insecta</taxon>
        <taxon>Pterygota</taxon>
        <taxon>Neoptera</taxon>
        <taxon>Endopterygota</taxon>
        <taxon>Lepidoptera</taxon>
        <taxon>Glossata</taxon>
        <taxon>Ditrysia</taxon>
        <taxon>Tineoidea</taxon>
        <taxon>Psychidae</taxon>
        <taxon>Oiketicinae</taxon>
        <taxon>Eumeta</taxon>
    </lineage>
</organism>